<evidence type="ECO:0000259" key="1">
    <source>
        <dbReference type="PROSITE" id="PS50902"/>
    </source>
</evidence>
<sequence>MFVYSRKGNTTGILELLENHYFDYIFQVTSHTTIEEVKQAFKNSSLIFLGVPTYYPTYQKNLAFPSYLKVFEDIIKGLEGKEIVVFGSGRSEYELFCGAVDYLGDYLSVKNKVHKFKFEGFPKVSEQKYFKRMVEELLYVE</sequence>
<gene>
    <name evidence="2" type="ORF">B5S_0208</name>
</gene>
<protein>
    <submittedName>
        <fullName evidence="2">Putative flavodoxin</fullName>
    </submittedName>
</protein>
<dbReference type="InterPro" id="IPR029039">
    <property type="entry name" value="Flavoprotein-like_sf"/>
</dbReference>
<name>J9PQV9_9CAUD</name>
<dbReference type="Proteomes" id="UP000006291">
    <property type="component" value="Segment"/>
</dbReference>
<dbReference type="GO" id="GO:0010181">
    <property type="term" value="F:FMN binding"/>
    <property type="evidence" value="ECO:0007669"/>
    <property type="project" value="InterPro"/>
</dbReference>
<dbReference type="Gene3D" id="3.40.50.360">
    <property type="match status" value="1"/>
</dbReference>
<feature type="domain" description="Flavodoxin-like" evidence="1">
    <location>
        <begin position="1"/>
        <end position="141"/>
    </location>
</feature>
<dbReference type="SUPFAM" id="SSF52218">
    <property type="entry name" value="Flavoproteins"/>
    <property type="match status" value="1"/>
</dbReference>
<evidence type="ECO:0000313" key="2">
    <source>
        <dbReference type="EMBL" id="AEW47442.1"/>
    </source>
</evidence>
<organism evidence="2 3">
    <name type="scientific">Bacillus phage B5S</name>
    <dbReference type="NCBI Taxonomy" id="1126949"/>
    <lineage>
        <taxon>Viruses</taxon>
        <taxon>Duplodnaviria</taxon>
        <taxon>Heunggongvirae</taxon>
        <taxon>Uroviricota</taxon>
        <taxon>Caudoviricetes</taxon>
        <taxon>Herelleviridae</taxon>
        <taxon>Bastillevirinae</taxon>
        <taxon>Bequatrovirus</taxon>
        <taxon>Bequatrovirus B4</taxon>
    </lineage>
</organism>
<dbReference type="InterPro" id="IPR008254">
    <property type="entry name" value="Flavodoxin/NO_synth"/>
</dbReference>
<accession>J9PQV9</accession>
<dbReference type="EMBL" id="JN797796">
    <property type="protein sequence ID" value="AEW47442.1"/>
    <property type="molecule type" value="Genomic_DNA"/>
</dbReference>
<proteinExistence type="predicted"/>
<dbReference type="PROSITE" id="PS50902">
    <property type="entry name" value="FLAVODOXIN_LIKE"/>
    <property type="match status" value="1"/>
</dbReference>
<reference evidence="2 3" key="1">
    <citation type="submission" date="2011-09" db="EMBL/GenBank/DDBJ databases">
        <title>Complete Genome Sequence of Bacillus cereus Bacteriophage B5S.</title>
        <authorList>
            <person name="Lee J.-H."/>
            <person name="Shin H."/>
            <person name="Son B."/>
            <person name="Ryu S."/>
        </authorList>
    </citation>
    <scope>NUCLEOTIDE SEQUENCE [LARGE SCALE GENOMIC DNA]</scope>
</reference>
<evidence type="ECO:0000313" key="3">
    <source>
        <dbReference type="Proteomes" id="UP000006291"/>
    </source>
</evidence>
<dbReference type="Pfam" id="PF00258">
    <property type="entry name" value="Flavodoxin_1"/>
    <property type="match status" value="1"/>
</dbReference>